<dbReference type="PANTHER" id="PTHR43143">
    <property type="entry name" value="METALLOPHOSPHOESTERASE, CALCINEURIN SUPERFAMILY"/>
    <property type="match status" value="1"/>
</dbReference>
<dbReference type="GO" id="GO:0016787">
    <property type="term" value="F:hydrolase activity"/>
    <property type="evidence" value="ECO:0007669"/>
    <property type="project" value="InterPro"/>
</dbReference>
<feature type="compositionally biased region" description="Basic and acidic residues" evidence="1">
    <location>
        <begin position="192"/>
        <end position="209"/>
    </location>
</feature>
<accession>F2UQW1</accession>
<dbReference type="InterPro" id="IPR004843">
    <property type="entry name" value="Calcineurin-like_PHP"/>
</dbReference>
<dbReference type="OrthoDB" id="45007at2759"/>
<dbReference type="RefSeq" id="XP_004988341.1">
    <property type="nucleotide sequence ID" value="XM_004988284.1"/>
</dbReference>
<evidence type="ECO:0000313" key="3">
    <source>
        <dbReference type="EMBL" id="EGD80016.1"/>
    </source>
</evidence>
<evidence type="ECO:0000313" key="4">
    <source>
        <dbReference type="Proteomes" id="UP000007799"/>
    </source>
</evidence>
<feature type="domain" description="Calcineurin-like phosphoesterase" evidence="2">
    <location>
        <begin position="23"/>
        <end position="266"/>
    </location>
</feature>
<evidence type="ECO:0000259" key="2">
    <source>
        <dbReference type="Pfam" id="PF00149"/>
    </source>
</evidence>
<proteinExistence type="predicted"/>
<dbReference type="AlphaFoldDB" id="F2UQW1"/>
<dbReference type="EMBL" id="GL832990">
    <property type="protein sequence ID" value="EGD80016.1"/>
    <property type="molecule type" value="Genomic_DNA"/>
</dbReference>
<dbReference type="Pfam" id="PF00149">
    <property type="entry name" value="Metallophos"/>
    <property type="match status" value="1"/>
</dbReference>
<dbReference type="PANTHER" id="PTHR43143:SF1">
    <property type="entry name" value="SERINE_THREONINE-PROTEIN PHOSPHATASE CPPED1"/>
    <property type="match status" value="1"/>
</dbReference>
<dbReference type="KEGG" id="sre:PTSG_10290"/>
<organism evidence="4">
    <name type="scientific">Salpingoeca rosetta (strain ATCC 50818 / BSB-021)</name>
    <dbReference type="NCBI Taxonomy" id="946362"/>
    <lineage>
        <taxon>Eukaryota</taxon>
        <taxon>Choanoflagellata</taxon>
        <taxon>Craspedida</taxon>
        <taxon>Salpingoecidae</taxon>
        <taxon>Salpingoeca</taxon>
    </lineage>
</organism>
<name>F2UQW1_SALR5</name>
<feature type="compositionally biased region" description="Acidic residues" evidence="1">
    <location>
        <begin position="174"/>
        <end position="190"/>
    </location>
</feature>
<dbReference type="STRING" id="946362.F2UQW1"/>
<dbReference type="InterPro" id="IPR029052">
    <property type="entry name" value="Metallo-depent_PP-like"/>
</dbReference>
<sequence length="338" mass="38132">MMSGEARHQRHQPVEEGWTGPFHFLALADPQLGTLHSNEAWDEELEMLRKAIAHANRLKPAFVVFLGDLVHAFPDQSEELKQIQTQQVEDFRTALAEMDSNIPIYYVSGNHDLGNKLTHNALQLYRQRFGPDFFEFTCRGVRGVVLNTQAFDDPDATELAEEQIRFLQSALEIEDDNGDDDGDDDDDSAQDQEGRRGDASKKSRGAERDTRPRIVQKIVFGHIPPFLFEEDEPDGYFNIAPEMRARLLGIAKKAGVRLWMSGHYHRNAVGRAGELEAVTTSAVGTTLHPSGIDPLGLKGFDDFQCGEQHSGFRVVRVYEDRIEHDWYTMANVPQSIAL</sequence>
<gene>
    <name evidence="3" type="ORF">PTSG_10290</name>
</gene>
<dbReference type="FunCoup" id="F2UQW1">
    <property type="interactions" value="83"/>
</dbReference>
<keyword evidence="4" id="KW-1185">Reference proteome</keyword>
<dbReference type="InParanoid" id="F2UQW1"/>
<feature type="region of interest" description="Disordered" evidence="1">
    <location>
        <begin position="174"/>
        <end position="209"/>
    </location>
</feature>
<evidence type="ECO:0000256" key="1">
    <source>
        <dbReference type="SAM" id="MobiDB-lite"/>
    </source>
</evidence>
<dbReference type="SUPFAM" id="SSF56300">
    <property type="entry name" value="Metallo-dependent phosphatases"/>
    <property type="match status" value="1"/>
</dbReference>
<dbReference type="GeneID" id="16068869"/>
<reference evidence="3" key="1">
    <citation type="submission" date="2009-08" db="EMBL/GenBank/DDBJ databases">
        <title>Annotation of Salpingoeca rosetta.</title>
        <authorList>
            <consortium name="The Broad Institute Genome Sequencing Platform"/>
            <person name="Russ C."/>
            <person name="Cuomo C."/>
            <person name="Burger G."/>
            <person name="Gray M.W."/>
            <person name="Holland P.W.H."/>
            <person name="King N."/>
            <person name="Lang F.B.F."/>
            <person name="Roger A.J."/>
            <person name="Ruiz-Trillo I."/>
            <person name="Young S.K."/>
            <person name="Zeng Q."/>
            <person name="Gargeya S."/>
            <person name="Alvarado L."/>
            <person name="Berlin A."/>
            <person name="Chapman S.B."/>
            <person name="Chen Z."/>
            <person name="Freedman E."/>
            <person name="Gellesch M."/>
            <person name="Goldberg J."/>
            <person name="Griggs A."/>
            <person name="Gujja S."/>
            <person name="Heilman E."/>
            <person name="Heiman D."/>
            <person name="Howarth C."/>
            <person name="Mehta T."/>
            <person name="Neiman D."/>
            <person name="Pearson M."/>
            <person name="Roberts A."/>
            <person name="Saif S."/>
            <person name="Shea T."/>
            <person name="Shenoy N."/>
            <person name="Sisk P."/>
            <person name="Stolte C."/>
            <person name="Sykes S."/>
            <person name="White J."/>
            <person name="Yandava C."/>
            <person name="Haas B."/>
            <person name="Nusbaum C."/>
            <person name="Birren B."/>
        </authorList>
    </citation>
    <scope>NUCLEOTIDE SEQUENCE [LARGE SCALE GENOMIC DNA]</scope>
    <source>
        <strain evidence="3">ATCC 50818</strain>
    </source>
</reference>
<dbReference type="OMA" id="NEPTHET"/>
<dbReference type="InterPro" id="IPR051918">
    <property type="entry name" value="STPP_CPPED1"/>
</dbReference>
<dbReference type="eggNOG" id="KOG1378">
    <property type="taxonomic scope" value="Eukaryota"/>
</dbReference>
<protein>
    <submittedName>
        <fullName evidence="3">CSTP1 protein</fullName>
    </submittedName>
</protein>
<dbReference type="Gene3D" id="3.60.21.10">
    <property type="match status" value="1"/>
</dbReference>
<dbReference type="Proteomes" id="UP000007799">
    <property type="component" value="Unassembled WGS sequence"/>
</dbReference>